<dbReference type="InterPro" id="IPR035985">
    <property type="entry name" value="Ubiquitin-activating_enz"/>
</dbReference>
<dbReference type="GO" id="GO:0045116">
    <property type="term" value="P:protein neddylation"/>
    <property type="evidence" value="ECO:0007669"/>
    <property type="project" value="UniProtKB-UniRule"/>
</dbReference>
<dbReference type="FunCoup" id="A0A2N3N0A0">
    <property type="interactions" value="15"/>
</dbReference>
<dbReference type="InterPro" id="IPR030667">
    <property type="entry name" value="APP-BP1"/>
</dbReference>
<dbReference type="InterPro" id="IPR045886">
    <property type="entry name" value="ThiF/MoeB/HesA"/>
</dbReference>
<evidence type="ECO:0000256" key="4">
    <source>
        <dbReference type="PIRNR" id="PIRNR039099"/>
    </source>
</evidence>
<dbReference type="InterPro" id="IPR000594">
    <property type="entry name" value="ThiF_NAD_FAD-bd"/>
</dbReference>
<organism evidence="6 7">
    <name type="scientific">Lomentospora prolificans</name>
    <dbReference type="NCBI Taxonomy" id="41688"/>
    <lineage>
        <taxon>Eukaryota</taxon>
        <taxon>Fungi</taxon>
        <taxon>Dikarya</taxon>
        <taxon>Ascomycota</taxon>
        <taxon>Pezizomycotina</taxon>
        <taxon>Sordariomycetes</taxon>
        <taxon>Hypocreomycetidae</taxon>
        <taxon>Microascales</taxon>
        <taxon>Microascaceae</taxon>
        <taxon>Lomentospora</taxon>
    </lineage>
</organism>
<evidence type="ECO:0000256" key="2">
    <source>
        <dbReference type="ARBA" id="ARBA00006868"/>
    </source>
</evidence>
<dbReference type="AlphaFoldDB" id="A0A2N3N0A0"/>
<comment type="pathway">
    <text evidence="1 4">Protein modification; protein neddylation.</text>
</comment>
<evidence type="ECO:0000313" key="6">
    <source>
        <dbReference type="EMBL" id="PKS05856.1"/>
    </source>
</evidence>
<evidence type="ECO:0000256" key="3">
    <source>
        <dbReference type="ARBA" id="ARBA00022786"/>
    </source>
</evidence>
<dbReference type="Gene3D" id="3.40.50.12550">
    <property type="entry name" value="Ubiquitin-activating enzyme E1, inactive adenylation domain, subdomain 2"/>
    <property type="match status" value="1"/>
</dbReference>
<evidence type="ECO:0000256" key="1">
    <source>
        <dbReference type="ARBA" id="ARBA00005032"/>
    </source>
</evidence>
<dbReference type="PANTHER" id="PTHR10953:SF29">
    <property type="entry name" value="NEDD8-ACTIVATING ENZYME E1 REGULATORY SUBUNIT"/>
    <property type="match status" value="1"/>
</dbReference>
<proteinExistence type="inferred from homology"/>
<sequence>MRGSTGQSHRPSEKERKYDRQLRLWASSGQAALESAHILLINSGSGVVGVETLKNLVLPGIGRFTIVDETLVTEADLGVNFFLDESCLGLPRAEACAERLLELNPEVEGDWYPKSNPRPAVITGTKKLCLTGTLRRTVDLATVLSPPALFTAIIYTQPIKDNDLALVNSYAATQTIPVISIASSGFYSYFRVQLPEVFPVVDTHPDETAINDLRLLSPWPELRTFLETLTTDLDLLDDHEHGHLPFIAILFHYLGRWKSEHQGQIPATSEDKRAFRSTVLHGMRKDNPEGGEENFEEAAASVLKVISRPELPTSLKDVFSYTHKIPEDRRTSFWAIADAVREFYDRHGQLPLPGRIPDMKAKSEVYVQLQSLYKSKARADAVEILHHAQSKWPNTAISLKEVELFCRNAAFVRLVNSKGRDPKRVQLLAGARQTEQEFANDEFAKEAGMATSLFPVYLALEARSSNPSATADDLIKSIAEGVPSANGQSSVRQAVQEVIRSSGELHNVAAITGGLVAQEVIKVITKQYVPIDNTCVFDGIRSRCQTFLL</sequence>
<dbReference type="PANTHER" id="PTHR10953">
    <property type="entry name" value="UBIQUITIN-ACTIVATING ENZYME E1"/>
    <property type="match status" value="1"/>
</dbReference>
<dbReference type="GO" id="GO:0019781">
    <property type="term" value="F:NEDD8 activating enzyme activity"/>
    <property type="evidence" value="ECO:0007669"/>
    <property type="project" value="UniProtKB-UniRule"/>
</dbReference>
<dbReference type="VEuPathDB" id="FungiDB:jhhlp_007685"/>
<evidence type="ECO:0000259" key="5">
    <source>
        <dbReference type="Pfam" id="PF00899"/>
    </source>
</evidence>
<dbReference type="GO" id="GO:0005737">
    <property type="term" value="C:cytoplasm"/>
    <property type="evidence" value="ECO:0007669"/>
    <property type="project" value="TreeGrafter"/>
</dbReference>
<dbReference type="UniPathway" id="UPA00885"/>
<comment type="caution">
    <text evidence="6">The sequence shown here is derived from an EMBL/GenBank/DDBJ whole genome shotgun (WGS) entry which is preliminary data.</text>
</comment>
<dbReference type="PIRSF" id="PIRSF039099">
    <property type="entry name" value="APP-BP1"/>
    <property type="match status" value="1"/>
</dbReference>
<keyword evidence="7" id="KW-1185">Reference proteome</keyword>
<protein>
    <recommendedName>
        <fullName evidence="4">NEDD8-activating enzyme E1 regulatory subunit</fullName>
    </recommendedName>
</protein>
<accession>A0A2N3N0A0</accession>
<gene>
    <name evidence="6" type="ORF">jhhlp_007685</name>
</gene>
<reference evidence="6 7" key="1">
    <citation type="journal article" date="2017" name="G3 (Bethesda)">
        <title>First Draft Genome Sequence of the Pathogenic Fungus Lomentospora prolificans (Formerly Scedosporium prolificans).</title>
        <authorList>
            <person name="Luo R."/>
            <person name="Zimin A."/>
            <person name="Workman R."/>
            <person name="Fan Y."/>
            <person name="Pertea G."/>
            <person name="Grossman N."/>
            <person name="Wear M.P."/>
            <person name="Jia B."/>
            <person name="Miller H."/>
            <person name="Casadevall A."/>
            <person name="Timp W."/>
            <person name="Zhang S.X."/>
            <person name="Salzberg S.L."/>
        </authorList>
    </citation>
    <scope>NUCLEOTIDE SEQUENCE [LARGE SCALE GENOMIC DNA]</scope>
    <source>
        <strain evidence="6 7">JHH-5317</strain>
    </source>
</reference>
<dbReference type="SUPFAM" id="SSF69572">
    <property type="entry name" value="Activating enzymes of the ubiquitin-like proteins"/>
    <property type="match status" value="1"/>
</dbReference>
<dbReference type="Gene3D" id="3.40.50.720">
    <property type="entry name" value="NAD(P)-binding Rossmann-like Domain"/>
    <property type="match status" value="1"/>
</dbReference>
<dbReference type="InParanoid" id="A0A2N3N0A0"/>
<name>A0A2N3N0A0_9PEZI</name>
<feature type="domain" description="THIF-type NAD/FAD binding fold" evidence="5">
    <location>
        <begin position="18"/>
        <end position="114"/>
    </location>
</feature>
<evidence type="ECO:0000313" key="7">
    <source>
        <dbReference type="Proteomes" id="UP000233524"/>
    </source>
</evidence>
<keyword evidence="3 4" id="KW-0833">Ubl conjugation pathway</keyword>
<dbReference type="Proteomes" id="UP000233524">
    <property type="component" value="Unassembled WGS sequence"/>
</dbReference>
<dbReference type="Pfam" id="PF00899">
    <property type="entry name" value="ThiF"/>
    <property type="match status" value="1"/>
</dbReference>
<dbReference type="EMBL" id="NLAX01001139">
    <property type="protein sequence ID" value="PKS05856.1"/>
    <property type="molecule type" value="Genomic_DNA"/>
</dbReference>
<dbReference type="STRING" id="41688.A0A2N3N0A0"/>
<dbReference type="OrthoDB" id="1708823at2759"/>
<comment type="similarity">
    <text evidence="2 4">Belongs to the ubiquitin-activating E1 family. ULA1 subfamily.</text>
</comment>
<comment type="function">
    <text evidence="4">Regulatory subunit of the dimeric UBA3-ULA1 E1 enzyme.</text>
</comment>